<organism evidence="1 2">
    <name type="scientific">Aegilops tauschii subsp. strangulata</name>
    <name type="common">Goatgrass</name>
    <dbReference type="NCBI Taxonomy" id="200361"/>
    <lineage>
        <taxon>Eukaryota</taxon>
        <taxon>Viridiplantae</taxon>
        <taxon>Streptophyta</taxon>
        <taxon>Embryophyta</taxon>
        <taxon>Tracheophyta</taxon>
        <taxon>Spermatophyta</taxon>
        <taxon>Magnoliopsida</taxon>
        <taxon>Liliopsida</taxon>
        <taxon>Poales</taxon>
        <taxon>Poaceae</taxon>
        <taxon>BOP clade</taxon>
        <taxon>Pooideae</taxon>
        <taxon>Triticodae</taxon>
        <taxon>Triticeae</taxon>
        <taxon>Triticinae</taxon>
        <taxon>Aegilops</taxon>
    </lineage>
</organism>
<accession>A0A453SNL1</accession>
<reference evidence="1" key="4">
    <citation type="submission" date="2019-03" db="UniProtKB">
        <authorList>
            <consortium name="EnsemblPlants"/>
        </authorList>
    </citation>
    <scope>IDENTIFICATION</scope>
</reference>
<evidence type="ECO:0000313" key="2">
    <source>
        <dbReference type="Proteomes" id="UP000015105"/>
    </source>
</evidence>
<sequence>MPSTDNLNFILHHMQHLSMDFRREVEDSCLFLAK</sequence>
<name>A0A453SNL1_AEGTS</name>
<reference evidence="1" key="3">
    <citation type="journal article" date="2017" name="Nature">
        <title>Genome sequence of the progenitor of the wheat D genome Aegilops tauschii.</title>
        <authorList>
            <person name="Luo M.C."/>
            <person name="Gu Y.Q."/>
            <person name="Puiu D."/>
            <person name="Wang H."/>
            <person name="Twardziok S.O."/>
            <person name="Deal K.R."/>
            <person name="Huo N."/>
            <person name="Zhu T."/>
            <person name="Wang L."/>
            <person name="Wang Y."/>
            <person name="McGuire P.E."/>
            <person name="Liu S."/>
            <person name="Long H."/>
            <person name="Ramasamy R.K."/>
            <person name="Rodriguez J.C."/>
            <person name="Van S.L."/>
            <person name="Yuan L."/>
            <person name="Wang Z."/>
            <person name="Xia Z."/>
            <person name="Xiao L."/>
            <person name="Anderson O.D."/>
            <person name="Ouyang S."/>
            <person name="Liang Y."/>
            <person name="Zimin A.V."/>
            <person name="Pertea G."/>
            <person name="Qi P."/>
            <person name="Bennetzen J.L."/>
            <person name="Dai X."/>
            <person name="Dawson M.W."/>
            <person name="Muller H.G."/>
            <person name="Kugler K."/>
            <person name="Rivarola-Duarte L."/>
            <person name="Spannagl M."/>
            <person name="Mayer K.F.X."/>
            <person name="Lu F.H."/>
            <person name="Bevan M.W."/>
            <person name="Leroy P."/>
            <person name="Li P."/>
            <person name="You F.M."/>
            <person name="Sun Q."/>
            <person name="Liu Z."/>
            <person name="Lyons E."/>
            <person name="Wicker T."/>
            <person name="Salzberg S.L."/>
            <person name="Devos K.M."/>
            <person name="Dvorak J."/>
        </authorList>
    </citation>
    <scope>NUCLEOTIDE SEQUENCE [LARGE SCALE GENOMIC DNA]</scope>
    <source>
        <strain evidence="1">cv. AL8/78</strain>
    </source>
</reference>
<reference evidence="1" key="5">
    <citation type="journal article" date="2021" name="G3 (Bethesda)">
        <title>Aegilops tauschii genome assembly Aet v5.0 features greater sequence contiguity and improved annotation.</title>
        <authorList>
            <person name="Wang L."/>
            <person name="Zhu T."/>
            <person name="Rodriguez J.C."/>
            <person name="Deal K.R."/>
            <person name="Dubcovsky J."/>
            <person name="McGuire P.E."/>
            <person name="Lux T."/>
            <person name="Spannagl M."/>
            <person name="Mayer K.F.X."/>
            <person name="Baldrich P."/>
            <person name="Meyers B.C."/>
            <person name="Huo N."/>
            <person name="Gu Y.Q."/>
            <person name="Zhou H."/>
            <person name="Devos K.M."/>
            <person name="Bennetzen J.L."/>
            <person name="Unver T."/>
            <person name="Budak H."/>
            <person name="Gulick P.J."/>
            <person name="Galiba G."/>
            <person name="Kalapos B."/>
            <person name="Nelson D.R."/>
            <person name="Li P."/>
            <person name="You F.M."/>
            <person name="Luo M.C."/>
            <person name="Dvorak J."/>
        </authorList>
    </citation>
    <scope>NUCLEOTIDE SEQUENCE [LARGE SCALE GENOMIC DNA]</scope>
    <source>
        <strain evidence="1">cv. AL8/78</strain>
    </source>
</reference>
<evidence type="ECO:0000313" key="1">
    <source>
        <dbReference type="EnsemblPlants" id="AET7Gv21005300.7"/>
    </source>
</evidence>
<proteinExistence type="predicted"/>
<dbReference type="AlphaFoldDB" id="A0A453SNL1"/>
<dbReference type="EnsemblPlants" id="AET7Gv21005300.7">
    <property type="protein sequence ID" value="AET7Gv21005300.7"/>
    <property type="gene ID" value="AET7Gv21005300"/>
</dbReference>
<reference evidence="2" key="2">
    <citation type="journal article" date="2017" name="Nat. Plants">
        <title>The Aegilops tauschii genome reveals multiple impacts of transposons.</title>
        <authorList>
            <person name="Zhao G."/>
            <person name="Zou C."/>
            <person name="Li K."/>
            <person name="Wang K."/>
            <person name="Li T."/>
            <person name="Gao L."/>
            <person name="Zhang X."/>
            <person name="Wang H."/>
            <person name="Yang Z."/>
            <person name="Liu X."/>
            <person name="Jiang W."/>
            <person name="Mao L."/>
            <person name="Kong X."/>
            <person name="Jiao Y."/>
            <person name="Jia J."/>
        </authorList>
    </citation>
    <scope>NUCLEOTIDE SEQUENCE [LARGE SCALE GENOMIC DNA]</scope>
    <source>
        <strain evidence="2">cv. AL8/78</strain>
    </source>
</reference>
<keyword evidence="2" id="KW-1185">Reference proteome</keyword>
<reference evidence="2" key="1">
    <citation type="journal article" date="2014" name="Science">
        <title>Ancient hybridizations among the ancestral genomes of bread wheat.</title>
        <authorList>
            <consortium name="International Wheat Genome Sequencing Consortium,"/>
            <person name="Marcussen T."/>
            <person name="Sandve S.R."/>
            <person name="Heier L."/>
            <person name="Spannagl M."/>
            <person name="Pfeifer M."/>
            <person name="Jakobsen K.S."/>
            <person name="Wulff B.B."/>
            <person name="Steuernagel B."/>
            <person name="Mayer K.F."/>
            <person name="Olsen O.A."/>
        </authorList>
    </citation>
    <scope>NUCLEOTIDE SEQUENCE [LARGE SCALE GENOMIC DNA]</scope>
    <source>
        <strain evidence="2">cv. AL8/78</strain>
    </source>
</reference>
<dbReference type="Gramene" id="AET7Gv21005300.7">
    <property type="protein sequence ID" value="AET7Gv21005300.7"/>
    <property type="gene ID" value="AET7Gv21005300"/>
</dbReference>
<protein>
    <submittedName>
        <fullName evidence="1">Uncharacterized protein</fullName>
    </submittedName>
</protein>
<dbReference type="Proteomes" id="UP000015105">
    <property type="component" value="Chromosome 7D"/>
</dbReference>